<evidence type="ECO:0000313" key="12">
    <source>
        <dbReference type="Proteomes" id="UP001515480"/>
    </source>
</evidence>
<comment type="caution">
    <text evidence="11">The sequence shown here is derived from an EMBL/GenBank/DDBJ whole genome shotgun (WGS) entry which is preliminary data.</text>
</comment>
<name>A0AB34J1B1_PRYPA</name>
<dbReference type="InterPro" id="IPR002575">
    <property type="entry name" value="Aminoglycoside_PTrfase"/>
</dbReference>
<comment type="subcellular location">
    <subcellularLocation>
        <location evidence="1">Cytoplasm</location>
    </subcellularLocation>
</comment>
<evidence type="ECO:0000256" key="7">
    <source>
        <dbReference type="ARBA" id="ARBA00037368"/>
    </source>
</evidence>
<evidence type="ECO:0000256" key="1">
    <source>
        <dbReference type="ARBA" id="ARBA00004496"/>
    </source>
</evidence>
<gene>
    <name evidence="11" type="ORF">AB1Y20_005759</name>
</gene>
<dbReference type="PANTHER" id="PTHR21064">
    <property type="entry name" value="AMINOGLYCOSIDE PHOSPHOTRANSFERASE DOMAIN-CONTAINING PROTEIN-RELATED"/>
    <property type="match status" value="1"/>
</dbReference>
<dbReference type="SUPFAM" id="SSF56112">
    <property type="entry name" value="Protein kinase-like (PK-like)"/>
    <property type="match status" value="1"/>
</dbReference>
<dbReference type="EMBL" id="JBGBPQ010000014">
    <property type="protein sequence ID" value="KAL1510931.1"/>
    <property type="molecule type" value="Genomic_DNA"/>
</dbReference>
<organism evidence="11 12">
    <name type="scientific">Prymnesium parvum</name>
    <name type="common">Toxic golden alga</name>
    <dbReference type="NCBI Taxonomy" id="97485"/>
    <lineage>
        <taxon>Eukaryota</taxon>
        <taxon>Haptista</taxon>
        <taxon>Haptophyta</taxon>
        <taxon>Prymnesiophyceae</taxon>
        <taxon>Prymnesiales</taxon>
        <taxon>Prymnesiaceae</taxon>
        <taxon>Prymnesium</taxon>
    </lineage>
</organism>
<protein>
    <recommendedName>
        <fullName evidence="9">Hydroxylysine kinase</fullName>
        <ecNumber evidence="8">2.7.1.81</ecNumber>
    </recommendedName>
</protein>
<dbReference type="InterPro" id="IPR050249">
    <property type="entry name" value="Pseudomonas-type_ThrB"/>
</dbReference>
<dbReference type="Proteomes" id="UP001515480">
    <property type="component" value="Unassembled WGS sequence"/>
</dbReference>
<comment type="similarity">
    <text evidence="2">Belongs to the aminoglycoside phosphotransferase family.</text>
</comment>
<dbReference type="InterPro" id="IPR011009">
    <property type="entry name" value="Kinase-like_dom_sf"/>
</dbReference>
<dbReference type="EC" id="2.7.1.81" evidence="8"/>
<evidence type="ECO:0000256" key="2">
    <source>
        <dbReference type="ARBA" id="ARBA00006219"/>
    </source>
</evidence>
<keyword evidence="12" id="KW-1185">Reference proteome</keyword>
<dbReference type="GO" id="GO:0005737">
    <property type="term" value="C:cytoplasm"/>
    <property type="evidence" value="ECO:0007669"/>
    <property type="project" value="UniProtKB-SubCell"/>
</dbReference>
<accession>A0AB34J1B1</accession>
<evidence type="ECO:0000256" key="4">
    <source>
        <dbReference type="ARBA" id="ARBA00022679"/>
    </source>
</evidence>
<dbReference type="AlphaFoldDB" id="A0AB34J1B1"/>
<dbReference type="Gene3D" id="3.90.1200.10">
    <property type="match status" value="1"/>
</dbReference>
<sequence length="397" mass="42652">MEDESLRKAEKPQLELSDAAALAAELYGLTVELSSLKELDSYDDRNFYFRATPPPPPSAAAAAEESLDANAVAAAGGAAPPDGAVARHYVLKVHNGVESQACCHAPALLEAQNEAMALVRAAGLWAPRALPSSRGRLIETATRPLASATPRDHAVRCLPFRPAKLLGDVPPSLPLLRALGAAAARVAAALRAYDHPAARRAFLWDLAHAADVAALLHHLPEERRPAVQQVLDEFGAVVLPLAPRLEQAVIHGDLNDQNVLVDEEGAQVLGVIDFGDMVRTWRVNEIAITAAYVLIMLQYDRRADAPEPPDAASALATLIRSYNEHMPLTEDEWAVLPTLISCRLATSLSVGAYSSSKDPDNEYLKLTLVPGWKALQGMRSVPSPKWTELLQSTPPTS</sequence>
<proteinExistence type="inferred from homology"/>
<dbReference type="Pfam" id="PF01636">
    <property type="entry name" value="APH"/>
    <property type="match status" value="1"/>
</dbReference>
<keyword evidence="4" id="KW-0808">Transferase</keyword>
<evidence type="ECO:0000256" key="9">
    <source>
        <dbReference type="ARBA" id="ARBA00040505"/>
    </source>
</evidence>
<keyword evidence="3" id="KW-0963">Cytoplasm</keyword>
<evidence type="ECO:0000259" key="10">
    <source>
        <dbReference type="Pfam" id="PF01636"/>
    </source>
</evidence>
<evidence type="ECO:0000256" key="6">
    <source>
        <dbReference type="ARBA" id="ARBA00036820"/>
    </source>
</evidence>
<evidence type="ECO:0000256" key="3">
    <source>
        <dbReference type="ARBA" id="ARBA00022490"/>
    </source>
</evidence>
<evidence type="ECO:0000256" key="8">
    <source>
        <dbReference type="ARBA" id="ARBA00038873"/>
    </source>
</evidence>
<reference evidence="11 12" key="1">
    <citation type="journal article" date="2024" name="Science">
        <title>Giant polyketide synthase enzymes in the biosynthesis of giant marine polyether toxins.</title>
        <authorList>
            <person name="Fallon T.R."/>
            <person name="Shende V.V."/>
            <person name="Wierzbicki I.H."/>
            <person name="Pendleton A.L."/>
            <person name="Watervoot N.F."/>
            <person name="Auber R.P."/>
            <person name="Gonzalez D.J."/>
            <person name="Wisecaver J.H."/>
            <person name="Moore B.S."/>
        </authorList>
    </citation>
    <scope>NUCLEOTIDE SEQUENCE [LARGE SCALE GENOMIC DNA]</scope>
    <source>
        <strain evidence="11 12">12B1</strain>
    </source>
</reference>
<feature type="domain" description="Aminoglycoside phosphotransferase" evidence="10">
    <location>
        <begin position="87"/>
        <end position="292"/>
    </location>
</feature>
<evidence type="ECO:0000313" key="11">
    <source>
        <dbReference type="EMBL" id="KAL1510931.1"/>
    </source>
</evidence>
<evidence type="ECO:0000256" key="5">
    <source>
        <dbReference type="ARBA" id="ARBA00022777"/>
    </source>
</evidence>
<keyword evidence="5" id="KW-0418">Kinase</keyword>
<dbReference type="PANTHER" id="PTHR21064:SF1">
    <property type="entry name" value="HYDROXYLYSINE KINASE"/>
    <property type="match status" value="1"/>
</dbReference>
<comment type="function">
    <text evidence="7">Catalyzes the GTP-dependent phosphorylation of 5-hydroxy-L-lysine.</text>
</comment>
<comment type="catalytic activity">
    <reaction evidence="6">
        <text>(5R)-5-hydroxy-L-lysine + GTP = (5R)-5-phosphooxy-L-lysine + GDP + H(+)</text>
        <dbReference type="Rhea" id="RHEA:19049"/>
        <dbReference type="ChEBI" id="CHEBI:15378"/>
        <dbReference type="ChEBI" id="CHEBI:37565"/>
        <dbReference type="ChEBI" id="CHEBI:57882"/>
        <dbReference type="ChEBI" id="CHEBI:58189"/>
        <dbReference type="ChEBI" id="CHEBI:58357"/>
        <dbReference type="EC" id="2.7.1.81"/>
    </reaction>
</comment>
<dbReference type="GO" id="GO:0047992">
    <property type="term" value="F:hydroxylysine kinase activity"/>
    <property type="evidence" value="ECO:0007669"/>
    <property type="project" value="UniProtKB-EC"/>
</dbReference>